<evidence type="ECO:0000313" key="3">
    <source>
        <dbReference type="Proteomes" id="UP000191612"/>
    </source>
</evidence>
<protein>
    <submittedName>
        <fullName evidence="2">Uncharacterized protein</fullName>
    </submittedName>
</protein>
<dbReference type="EMBL" id="MDYO01000031">
    <property type="protein sequence ID" value="OQD93678.1"/>
    <property type="molecule type" value="Genomic_DNA"/>
</dbReference>
<reference evidence="3" key="1">
    <citation type="journal article" date="2017" name="Nat. Microbiol.">
        <title>Global analysis of biosynthetic gene clusters reveals vast potential of secondary metabolite production in Penicillium species.</title>
        <authorList>
            <person name="Nielsen J.C."/>
            <person name="Grijseels S."/>
            <person name="Prigent S."/>
            <person name="Ji B."/>
            <person name="Dainat J."/>
            <person name="Nielsen K.F."/>
            <person name="Frisvad J.C."/>
            <person name="Workman M."/>
            <person name="Nielsen J."/>
        </authorList>
    </citation>
    <scope>NUCLEOTIDE SEQUENCE [LARGE SCALE GENOMIC DNA]</scope>
    <source>
        <strain evidence="3">IBT 29525</strain>
    </source>
</reference>
<accession>A0A1V6QWW8</accession>
<evidence type="ECO:0000256" key="1">
    <source>
        <dbReference type="SAM" id="MobiDB-lite"/>
    </source>
</evidence>
<proteinExistence type="predicted"/>
<name>A0A1V6QWW8_9EURO</name>
<organism evidence="2 3">
    <name type="scientific">Penicillium solitum</name>
    <dbReference type="NCBI Taxonomy" id="60172"/>
    <lineage>
        <taxon>Eukaryota</taxon>
        <taxon>Fungi</taxon>
        <taxon>Dikarya</taxon>
        <taxon>Ascomycota</taxon>
        <taxon>Pezizomycotina</taxon>
        <taxon>Eurotiomycetes</taxon>
        <taxon>Eurotiomycetidae</taxon>
        <taxon>Eurotiales</taxon>
        <taxon>Aspergillaceae</taxon>
        <taxon>Penicillium</taxon>
    </lineage>
</organism>
<dbReference type="AlphaFoldDB" id="A0A1V6QWW8"/>
<dbReference type="Proteomes" id="UP000191612">
    <property type="component" value="Unassembled WGS sequence"/>
</dbReference>
<feature type="compositionally biased region" description="Polar residues" evidence="1">
    <location>
        <begin position="1"/>
        <end position="10"/>
    </location>
</feature>
<sequence length="290" mass="31987">MTQFDFTGSETQRRGWDQCDGLAPNEQSEPDPKRQCMEQSWTNQEAFLDHYSSFSNVAPIIPAQDPGVFLSSEDFEDLVPASNLDLMDFFNVKNEDSSDLVQKSSGFCLETPQAPDPTQYLPTPNSNYDSPEVRSKVIATPGTLSENVISTPQSFLSTPYDTCFGMIITSASCHSLPDDTGVFLPVNIQVVGDILKLFGGKANRNVGLLNLPALGKLMREFTVTFSAKCEKKAKKDKRQSLGYQNTPVHIIIYGLHEDMNEIGNALSEGGLFLQHPTEGDASVPYKTHSF</sequence>
<comment type="caution">
    <text evidence="2">The sequence shown here is derived from an EMBL/GenBank/DDBJ whole genome shotgun (WGS) entry which is preliminary data.</text>
</comment>
<evidence type="ECO:0000313" key="2">
    <source>
        <dbReference type="EMBL" id="OQD93678.1"/>
    </source>
</evidence>
<dbReference type="STRING" id="60172.A0A1V6QWW8"/>
<gene>
    <name evidence="2" type="ORF">PENSOL_c031G11327</name>
</gene>
<keyword evidence="3" id="KW-1185">Reference proteome</keyword>
<feature type="region of interest" description="Disordered" evidence="1">
    <location>
        <begin position="1"/>
        <end position="33"/>
    </location>
</feature>